<dbReference type="STRING" id="366522.GCA_001548055_00155"/>
<dbReference type="Gene3D" id="3.30.70.1320">
    <property type="entry name" value="Multidrug efflux transporter AcrB pore domain like"/>
    <property type="match status" value="1"/>
</dbReference>
<dbReference type="PANTHER" id="PTHR32063:SF19">
    <property type="entry name" value="CATION EFFLUX SYSTEM PROTEIN CUSA"/>
    <property type="match status" value="1"/>
</dbReference>
<dbReference type="EMBL" id="DLUG01000209">
    <property type="protein sequence ID" value="DAB35838.1"/>
    <property type="molecule type" value="Genomic_DNA"/>
</dbReference>
<protein>
    <submittedName>
        <fullName evidence="1">CusA/CzcA family heavy metal efflux RND transporter</fullName>
    </submittedName>
</protein>
<evidence type="ECO:0000313" key="1">
    <source>
        <dbReference type="EMBL" id="DAB35838.1"/>
    </source>
</evidence>
<dbReference type="PRINTS" id="PR00702">
    <property type="entry name" value="ACRIFLAVINRP"/>
</dbReference>
<dbReference type="AlphaFoldDB" id="A0A2D3W600"/>
<organism evidence="1 2">
    <name type="scientific">Sulfurospirillum cavolei</name>
    <dbReference type="NCBI Taxonomy" id="366522"/>
    <lineage>
        <taxon>Bacteria</taxon>
        <taxon>Pseudomonadati</taxon>
        <taxon>Campylobacterota</taxon>
        <taxon>Epsilonproteobacteria</taxon>
        <taxon>Campylobacterales</taxon>
        <taxon>Sulfurospirillaceae</taxon>
        <taxon>Sulfurospirillum</taxon>
    </lineage>
</organism>
<comment type="caution">
    <text evidence="1">The sequence shown here is derived from an EMBL/GenBank/DDBJ whole genome shotgun (WGS) entry which is preliminary data.</text>
</comment>
<feature type="non-terminal residue" evidence="1">
    <location>
        <position position="398"/>
    </location>
</feature>
<dbReference type="SUPFAM" id="SSF82693">
    <property type="entry name" value="Multidrug efflux transporter AcrB pore domain, PN1, PN2, PC1 and PC2 subdomains"/>
    <property type="match status" value="2"/>
</dbReference>
<accession>A0A2D3W600</accession>
<dbReference type="Gene3D" id="3.30.2090.10">
    <property type="entry name" value="Multidrug efflux transporter AcrB TolC docking domain, DN and DC subdomains"/>
    <property type="match status" value="1"/>
</dbReference>
<evidence type="ECO:0000313" key="2">
    <source>
        <dbReference type="Proteomes" id="UP000231638"/>
    </source>
</evidence>
<dbReference type="InterPro" id="IPR001036">
    <property type="entry name" value="Acrflvin-R"/>
</dbReference>
<gene>
    <name evidence="1" type="ORF">CFH80_08025</name>
</gene>
<dbReference type="PANTHER" id="PTHR32063">
    <property type="match status" value="1"/>
</dbReference>
<name>A0A2D3W600_9BACT</name>
<dbReference type="InterPro" id="IPR027463">
    <property type="entry name" value="AcrB_DN_DC_subdom"/>
</dbReference>
<sequence>MIESIIEKSVKNKALLLLTLLIAAFLSFWAIRQTPLDALPDLTPPQVIVNVKYLGQSPKIIEDQIIYELTNALLATAKTKTVRAFTSYENAIVYIIFEEGTDLYWARDRVNEVIQNVSKNAPKNATIKLGPDATGIGWAFEYALTSKNRSLDDLRSIQDYLYRYALLGVEGVSEVASVGGFVKDYEVTLRQEALYKYDLSIDDLMNALSKNNNDLGGRVVLENGFEQIVQARGFARSLDEIAGITIKTVNGIPLKLSDIADVRVVPTYRSGMAELNGEGEVVGGVVVVRYKENAYKVIQAVKEKLASLHVNDVEVVTTYDRSDLITKAINNLKRALLEESIVVLAVVMLFLLHFRSALVVIIVLPLTIALTFLCMKLFGLESNIMSLGGIAIAIGAMV</sequence>
<dbReference type="Gene3D" id="1.20.1640.10">
    <property type="entry name" value="Multidrug efflux transporter AcrB transmembrane domain"/>
    <property type="match status" value="1"/>
</dbReference>
<reference evidence="1 2" key="1">
    <citation type="journal article" date="2017" name="Front. Microbiol.">
        <title>Comparative Genomic Analysis of the Class Epsilonproteobacteria and Proposed Reclassification to Epsilonbacteraeota (phyl. nov.).</title>
        <authorList>
            <person name="Waite D.W."/>
            <person name="Vanwonterghem I."/>
            <person name="Rinke C."/>
            <person name="Parks D.H."/>
            <person name="Zhang Y."/>
            <person name="Takai K."/>
            <person name="Sievert S.M."/>
            <person name="Simon J."/>
            <person name="Campbell B.J."/>
            <person name="Hanson T.E."/>
            <person name="Woyke T."/>
            <person name="Klotz M.G."/>
            <person name="Hugenholtz P."/>
        </authorList>
    </citation>
    <scope>NUCLEOTIDE SEQUENCE [LARGE SCALE GENOMIC DNA]</scope>
    <source>
        <strain evidence="1">UBA11420</strain>
    </source>
</reference>
<dbReference type="Gene3D" id="3.30.70.1430">
    <property type="entry name" value="Multidrug efflux transporter AcrB pore domain"/>
    <property type="match status" value="1"/>
</dbReference>
<dbReference type="GO" id="GO:0042910">
    <property type="term" value="F:xenobiotic transmembrane transporter activity"/>
    <property type="evidence" value="ECO:0007669"/>
    <property type="project" value="TreeGrafter"/>
</dbReference>
<dbReference type="Proteomes" id="UP000231638">
    <property type="component" value="Unassembled WGS sequence"/>
</dbReference>
<dbReference type="Pfam" id="PF00873">
    <property type="entry name" value="ACR_tran"/>
    <property type="match status" value="1"/>
</dbReference>
<dbReference type="SUPFAM" id="SSF82866">
    <property type="entry name" value="Multidrug efflux transporter AcrB transmembrane domain"/>
    <property type="match status" value="1"/>
</dbReference>
<dbReference type="GO" id="GO:0005886">
    <property type="term" value="C:plasma membrane"/>
    <property type="evidence" value="ECO:0007669"/>
    <property type="project" value="TreeGrafter"/>
</dbReference>
<dbReference type="SUPFAM" id="SSF82714">
    <property type="entry name" value="Multidrug efflux transporter AcrB TolC docking domain, DN and DC subdomains"/>
    <property type="match status" value="1"/>
</dbReference>
<proteinExistence type="predicted"/>